<organism evidence="2 3">
    <name type="scientific">Maribacter orientalis</name>
    <dbReference type="NCBI Taxonomy" id="228957"/>
    <lineage>
        <taxon>Bacteria</taxon>
        <taxon>Pseudomonadati</taxon>
        <taxon>Bacteroidota</taxon>
        <taxon>Flavobacteriia</taxon>
        <taxon>Flavobacteriales</taxon>
        <taxon>Flavobacteriaceae</taxon>
        <taxon>Maribacter</taxon>
    </lineage>
</organism>
<proteinExistence type="predicted"/>
<keyword evidence="3" id="KW-1185">Reference proteome</keyword>
<dbReference type="AlphaFoldDB" id="A0A1H7LR55"/>
<gene>
    <name evidence="2" type="ORF">SAMN04488008_102622</name>
</gene>
<dbReference type="EMBL" id="FNZN01000002">
    <property type="protein sequence ID" value="SEL01369.1"/>
    <property type="molecule type" value="Genomic_DNA"/>
</dbReference>
<evidence type="ECO:0000313" key="2">
    <source>
        <dbReference type="EMBL" id="SEL01369.1"/>
    </source>
</evidence>
<sequence length="80" mass="9255">MIELFTGISILIASSFIGLLIRDYIANTSVDNSSINEEDAFCEIDVKQVLIYSKKSEVKDIGELKRKLEEFKNRNKFYKM</sequence>
<evidence type="ECO:0000256" key="1">
    <source>
        <dbReference type="SAM" id="Phobius"/>
    </source>
</evidence>
<dbReference type="OrthoDB" id="1179844at2"/>
<feature type="transmembrane region" description="Helical" evidence="1">
    <location>
        <begin position="6"/>
        <end position="25"/>
    </location>
</feature>
<dbReference type="STRING" id="228957.SAMN04488008_102622"/>
<keyword evidence="1" id="KW-1133">Transmembrane helix</keyword>
<reference evidence="3" key="1">
    <citation type="submission" date="2016-10" db="EMBL/GenBank/DDBJ databases">
        <authorList>
            <person name="Varghese N."/>
            <person name="Submissions S."/>
        </authorList>
    </citation>
    <scope>NUCLEOTIDE SEQUENCE [LARGE SCALE GENOMIC DNA]</scope>
    <source>
        <strain evidence="3">DSM 16471</strain>
    </source>
</reference>
<name>A0A1H7LR55_9FLAO</name>
<evidence type="ECO:0000313" key="3">
    <source>
        <dbReference type="Proteomes" id="UP000198990"/>
    </source>
</evidence>
<protein>
    <submittedName>
        <fullName evidence="2">Uncharacterized protein</fullName>
    </submittedName>
</protein>
<dbReference type="RefSeq" id="WP_091621637.1">
    <property type="nucleotide sequence ID" value="NZ_FNZN01000002.1"/>
</dbReference>
<accession>A0A1H7LR55</accession>
<dbReference type="Proteomes" id="UP000198990">
    <property type="component" value="Unassembled WGS sequence"/>
</dbReference>
<keyword evidence="1" id="KW-0472">Membrane</keyword>
<keyword evidence="1" id="KW-0812">Transmembrane</keyword>